<reference evidence="8" key="1">
    <citation type="submission" date="2023-10" db="EMBL/GenBank/DDBJ databases">
        <authorList>
            <person name="Hackl T."/>
        </authorList>
    </citation>
    <scope>NUCLEOTIDE SEQUENCE</scope>
</reference>
<dbReference type="GO" id="GO:0015203">
    <property type="term" value="F:polyamine transmembrane transporter activity"/>
    <property type="evidence" value="ECO:0007669"/>
    <property type="project" value="TreeGrafter"/>
</dbReference>
<feature type="domain" description="Major facilitator superfamily (MFS) profile" evidence="7">
    <location>
        <begin position="118"/>
        <end position="565"/>
    </location>
</feature>
<feature type="transmembrane region" description="Helical" evidence="6">
    <location>
        <begin position="184"/>
        <end position="202"/>
    </location>
</feature>
<dbReference type="Gene3D" id="1.20.1720.10">
    <property type="entry name" value="Multidrug resistance protein D"/>
    <property type="match status" value="1"/>
</dbReference>
<feature type="transmembrane region" description="Helical" evidence="6">
    <location>
        <begin position="476"/>
        <end position="499"/>
    </location>
</feature>
<dbReference type="InterPro" id="IPR036259">
    <property type="entry name" value="MFS_trans_sf"/>
</dbReference>
<name>A0AAI8YD66_9PEZI</name>
<evidence type="ECO:0000259" key="7">
    <source>
        <dbReference type="PROSITE" id="PS50850"/>
    </source>
</evidence>
<dbReference type="Proteomes" id="UP001295740">
    <property type="component" value="Unassembled WGS sequence"/>
</dbReference>
<feature type="region of interest" description="Disordered" evidence="5">
    <location>
        <begin position="1"/>
        <end position="76"/>
    </location>
</feature>
<dbReference type="Gene3D" id="1.20.1250.20">
    <property type="entry name" value="MFS general substrate transporter like domains"/>
    <property type="match status" value="1"/>
</dbReference>
<feature type="compositionally biased region" description="Pro residues" evidence="5">
    <location>
        <begin position="42"/>
        <end position="51"/>
    </location>
</feature>
<feature type="transmembrane region" description="Helical" evidence="6">
    <location>
        <begin position="116"/>
        <end position="140"/>
    </location>
</feature>
<evidence type="ECO:0000256" key="2">
    <source>
        <dbReference type="ARBA" id="ARBA00022692"/>
    </source>
</evidence>
<keyword evidence="2 6" id="KW-0812">Transmembrane</keyword>
<dbReference type="PROSITE" id="PS50850">
    <property type="entry name" value="MFS"/>
    <property type="match status" value="1"/>
</dbReference>
<feature type="transmembrane region" description="Helical" evidence="6">
    <location>
        <begin position="152"/>
        <end position="172"/>
    </location>
</feature>
<dbReference type="CDD" id="cd17323">
    <property type="entry name" value="MFS_Tpo1_MDR_like"/>
    <property type="match status" value="1"/>
</dbReference>
<evidence type="ECO:0000256" key="3">
    <source>
        <dbReference type="ARBA" id="ARBA00022989"/>
    </source>
</evidence>
<feature type="compositionally biased region" description="Basic and acidic residues" evidence="5">
    <location>
        <begin position="19"/>
        <end position="28"/>
    </location>
</feature>
<feature type="transmembrane region" description="Helical" evidence="6">
    <location>
        <begin position="245"/>
        <end position="268"/>
    </location>
</feature>
<evidence type="ECO:0000256" key="5">
    <source>
        <dbReference type="SAM" id="MobiDB-lite"/>
    </source>
</evidence>
<evidence type="ECO:0000313" key="9">
    <source>
        <dbReference type="Proteomes" id="UP001295740"/>
    </source>
</evidence>
<feature type="transmembrane region" description="Helical" evidence="6">
    <location>
        <begin position="543"/>
        <end position="564"/>
    </location>
</feature>
<keyword evidence="4 6" id="KW-0472">Membrane</keyword>
<accession>A0AAI8YD66</accession>
<proteinExistence type="predicted"/>
<comment type="caution">
    <text evidence="8">The sequence shown here is derived from an EMBL/GenBank/DDBJ whole genome shotgun (WGS) entry which is preliminary data.</text>
</comment>
<dbReference type="PANTHER" id="PTHR23502">
    <property type="entry name" value="MAJOR FACILITATOR SUPERFAMILY"/>
    <property type="match status" value="1"/>
</dbReference>
<dbReference type="PANTHER" id="PTHR23502:SF5">
    <property type="entry name" value="QUINIDINE RESISTANCE PROTEIN 3"/>
    <property type="match status" value="1"/>
</dbReference>
<dbReference type="GO" id="GO:0005886">
    <property type="term" value="C:plasma membrane"/>
    <property type="evidence" value="ECO:0007669"/>
    <property type="project" value="TreeGrafter"/>
</dbReference>
<dbReference type="InterPro" id="IPR011701">
    <property type="entry name" value="MFS"/>
</dbReference>
<gene>
    <name evidence="8" type="ORF">KHLLAP_LOCUS3403</name>
</gene>
<feature type="region of interest" description="Disordered" evidence="5">
    <location>
        <begin position="309"/>
        <end position="334"/>
    </location>
</feature>
<feature type="transmembrane region" description="Helical" evidence="6">
    <location>
        <begin position="208"/>
        <end position="233"/>
    </location>
</feature>
<dbReference type="EMBL" id="CAUWAG010000004">
    <property type="protein sequence ID" value="CAJ2502935.1"/>
    <property type="molecule type" value="Genomic_DNA"/>
</dbReference>
<dbReference type="InterPro" id="IPR020846">
    <property type="entry name" value="MFS_dom"/>
</dbReference>
<dbReference type="GO" id="GO:0010509">
    <property type="term" value="P:intracellular polyamine homeostasis"/>
    <property type="evidence" value="ECO:0007669"/>
    <property type="project" value="TreeGrafter"/>
</dbReference>
<evidence type="ECO:0000313" key="8">
    <source>
        <dbReference type="EMBL" id="CAJ2502935.1"/>
    </source>
</evidence>
<dbReference type="AlphaFoldDB" id="A0AAI8YD66"/>
<feature type="transmembrane region" description="Helical" evidence="6">
    <location>
        <begin position="354"/>
        <end position="378"/>
    </location>
</feature>
<protein>
    <submittedName>
        <fullName evidence="8">Uu.00g103290.m01.CDS01</fullName>
    </submittedName>
</protein>
<feature type="transmembrane region" description="Helical" evidence="6">
    <location>
        <begin position="398"/>
        <end position="422"/>
    </location>
</feature>
<evidence type="ECO:0000256" key="6">
    <source>
        <dbReference type="SAM" id="Phobius"/>
    </source>
</evidence>
<dbReference type="Pfam" id="PF07690">
    <property type="entry name" value="MFS_1"/>
    <property type="match status" value="1"/>
</dbReference>
<organism evidence="8 9">
    <name type="scientific">Anthostomella pinea</name>
    <dbReference type="NCBI Taxonomy" id="933095"/>
    <lineage>
        <taxon>Eukaryota</taxon>
        <taxon>Fungi</taxon>
        <taxon>Dikarya</taxon>
        <taxon>Ascomycota</taxon>
        <taxon>Pezizomycotina</taxon>
        <taxon>Sordariomycetes</taxon>
        <taxon>Xylariomycetidae</taxon>
        <taxon>Xylariales</taxon>
        <taxon>Xylariaceae</taxon>
        <taxon>Anthostomella</taxon>
    </lineage>
</organism>
<comment type="subcellular location">
    <subcellularLocation>
        <location evidence="1">Membrane</location>
        <topology evidence="1">Multi-pass membrane protein</topology>
    </subcellularLocation>
</comment>
<evidence type="ECO:0000256" key="1">
    <source>
        <dbReference type="ARBA" id="ARBA00004141"/>
    </source>
</evidence>
<sequence>MSNESYDLNELFRDVGSSPERRSTERGRNSSPLRSIEIDPIGPTPRLPPPIHSTASDEDGPRDLSASPAQREGSLASSAPMPAIIIPRNKRRGLLAWMAVLPEVDRPYDYGNSTKWTITILAALAGCAAPMGSAILYPALPEMAKDLNVAPTLVNFAVAFYMLAMSIFPLWWSSFSERFGRRSVYLTSFLLNIAFSIGSGFSRNIAMLIVFRVLSGGAAASAQAVGAGTIADIWESRERGSAMGIFYLGPLMGPLLAPIIGGGLTASAGWRSTMWFLAAYGAFVWVAVLIGVPETLAREKQQQIAAAVTLPDPSPPPDGNENGLSQTPSRRSVRLKTRKTGAWLKRLLIDPLTILTYIRFPAIALTVSYAAVTFGSLYVLNISIQSVFSAPPYGFSPIVVGLLYVPASSGYFIASLLGGPWLDRIMMREARKAGRYDARGKLIVLPEFRMAENAWLSASLYPGALIWYGWSVQYGVHWIVPAVANFFFGLGSMLVFSMATTMLTEFMPRSSSSGVALNNFVRNILSCIGGIAGQPLIDAIGNGWLATGVAIIAWVMGNYCIFTVRRNAERWRIQMDDAMSRQR</sequence>
<dbReference type="SUPFAM" id="SSF103473">
    <property type="entry name" value="MFS general substrate transporter"/>
    <property type="match status" value="1"/>
</dbReference>
<keyword evidence="9" id="KW-1185">Reference proteome</keyword>
<feature type="transmembrane region" description="Helical" evidence="6">
    <location>
        <begin position="274"/>
        <end position="292"/>
    </location>
</feature>
<evidence type="ECO:0000256" key="4">
    <source>
        <dbReference type="ARBA" id="ARBA00023136"/>
    </source>
</evidence>
<keyword evidence="3 6" id="KW-1133">Transmembrane helix</keyword>